<accession>A0A381UWN1</accession>
<dbReference type="EMBL" id="UINC01007301">
    <property type="protein sequence ID" value="SVA32552.1"/>
    <property type="molecule type" value="Genomic_DNA"/>
</dbReference>
<protein>
    <submittedName>
        <fullName evidence="1">Uncharacterized protein</fullName>
    </submittedName>
</protein>
<reference evidence="1" key="1">
    <citation type="submission" date="2018-05" db="EMBL/GenBank/DDBJ databases">
        <authorList>
            <person name="Lanie J.A."/>
            <person name="Ng W.-L."/>
            <person name="Kazmierczak K.M."/>
            <person name="Andrzejewski T.M."/>
            <person name="Davidsen T.M."/>
            <person name="Wayne K.J."/>
            <person name="Tettelin H."/>
            <person name="Glass J.I."/>
            <person name="Rusch D."/>
            <person name="Podicherti R."/>
            <person name="Tsui H.-C.T."/>
            <person name="Winkler M.E."/>
        </authorList>
    </citation>
    <scope>NUCLEOTIDE SEQUENCE</scope>
</reference>
<evidence type="ECO:0000313" key="1">
    <source>
        <dbReference type="EMBL" id="SVA32552.1"/>
    </source>
</evidence>
<gene>
    <name evidence="1" type="ORF">METZ01_LOCUS85406</name>
</gene>
<sequence>VHISITTYFGKDRPYLLSIRKNTGESFNKYKGKLYMKRNENLISGTMSESLEARLHDEVILMLRRNPNKEWIWKRILNRMIKCLKGETLTVKNKA</sequence>
<proteinExistence type="predicted"/>
<feature type="non-terminal residue" evidence="1">
    <location>
        <position position="1"/>
    </location>
</feature>
<dbReference type="AlphaFoldDB" id="A0A381UWN1"/>
<name>A0A381UWN1_9ZZZZ</name>
<organism evidence="1">
    <name type="scientific">marine metagenome</name>
    <dbReference type="NCBI Taxonomy" id="408172"/>
    <lineage>
        <taxon>unclassified sequences</taxon>
        <taxon>metagenomes</taxon>
        <taxon>ecological metagenomes</taxon>
    </lineage>
</organism>